<organism evidence="3 4">
    <name type="scientific">Mesomycoplasma conjunctivae (strain ATCC 25834 / NCTC 10147 / HRC/581)</name>
    <name type="common">Mycoplasma conjunctivae</name>
    <dbReference type="NCBI Taxonomy" id="572263"/>
    <lineage>
        <taxon>Bacteria</taxon>
        <taxon>Bacillati</taxon>
        <taxon>Mycoplasmatota</taxon>
        <taxon>Mycoplasmoidales</taxon>
        <taxon>Metamycoplasmataceae</taxon>
        <taxon>Mesomycoplasma</taxon>
    </lineage>
</organism>
<dbReference type="KEGG" id="mco:MCJ_007170"/>
<evidence type="ECO:0000256" key="1">
    <source>
        <dbReference type="SAM" id="MobiDB-lite"/>
    </source>
</evidence>
<evidence type="ECO:0008006" key="5">
    <source>
        <dbReference type="Google" id="ProtNLM"/>
    </source>
</evidence>
<dbReference type="Proteomes" id="UP000001491">
    <property type="component" value="Chromosome"/>
</dbReference>
<dbReference type="PROSITE" id="PS51257">
    <property type="entry name" value="PROKAR_LIPOPROTEIN"/>
    <property type="match status" value="1"/>
</dbReference>
<accession>C5J7D8</accession>
<dbReference type="HOGENOM" id="CLU_1353416_0_0_14"/>
<dbReference type="EMBL" id="FM864216">
    <property type="protein sequence ID" value="CAT05401.1"/>
    <property type="molecule type" value="Genomic_DNA"/>
</dbReference>
<keyword evidence="4" id="KW-1185">Reference proteome</keyword>
<proteinExistence type="predicted"/>
<dbReference type="AlphaFoldDB" id="C5J7D8"/>
<evidence type="ECO:0000313" key="4">
    <source>
        <dbReference type="Proteomes" id="UP000001491"/>
    </source>
</evidence>
<gene>
    <name evidence="3" type="ordered locus">MCJ_007170</name>
</gene>
<evidence type="ECO:0000256" key="2">
    <source>
        <dbReference type="SAM" id="SignalP"/>
    </source>
</evidence>
<evidence type="ECO:0000313" key="3">
    <source>
        <dbReference type="EMBL" id="CAT05401.1"/>
    </source>
</evidence>
<feature type="chain" id="PRO_5002951264" description="Lipoprotein" evidence="2">
    <location>
        <begin position="21"/>
        <end position="202"/>
    </location>
</feature>
<name>C5J7D8_MESCH</name>
<feature type="compositionally biased region" description="Polar residues" evidence="1">
    <location>
        <begin position="41"/>
        <end position="65"/>
    </location>
</feature>
<reference evidence="4" key="1">
    <citation type="journal article" date="2009" name="BMC Bioinformatics">
        <title>The Mycoplasma conjunctivae genome sequencing, annotation and analysis.</title>
        <authorList>
            <person name="Calderon-Copete S.P."/>
            <person name="Wigger G."/>
            <person name="Wunderlin C."/>
            <person name="Schmidheini T."/>
            <person name="Frey J."/>
            <person name="Quail M.A."/>
            <person name="Falquet L."/>
        </authorList>
    </citation>
    <scope>NUCLEOTIDE SEQUENCE [LARGE SCALE GENOMIC DNA]</scope>
    <source>
        <strain evidence="4">ATCC 25834 / NCTC 10147 / HRC/581</strain>
    </source>
</reference>
<sequence>MKKLKIFSLLLAAVPFIAVSCTYNTSSYKNEGKETKKTDTKSYNPANKTTNNESDTSTVSSNTTETINPQIQSVIQQNSRLDFWKLGSTDSVSNNSFVQRFNNSEGFISSKFKTIEDFWNKWKHLTFTNSPSNVKFLTEFEEDVNFKPENGEKIVAACFEIAARFNEENKQVEGVAYFIKSGDKYYKLRKSFKINPNAEKAL</sequence>
<feature type="compositionally biased region" description="Basic and acidic residues" evidence="1">
    <location>
        <begin position="30"/>
        <end position="40"/>
    </location>
</feature>
<feature type="region of interest" description="Disordered" evidence="1">
    <location>
        <begin position="29"/>
        <end position="65"/>
    </location>
</feature>
<feature type="signal peptide" evidence="2">
    <location>
        <begin position="1"/>
        <end position="20"/>
    </location>
</feature>
<keyword evidence="2" id="KW-0732">Signal</keyword>
<protein>
    <recommendedName>
        <fullName evidence="5">Lipoprotein</fullName>
    </recommendedName>
</protein>